<feature type="domain" description="DUF4234" evidence="2">
    <location>
        <begin position="55"/>
        <end position="122"/>
    </location>
</feature>
<dbReference type="Proteomes" id="UP001595836">
    <property type="component" value="Unassembled WGS sequence"/>
</dbReference>
<keyword evidence="1" id="KW-0812">Transmembrane</keyword>
<keyword evidence="4" id="KW-1185">Reference proteome</keyword>
<evidence type="ECO:0000313" key="3">
    <source>
        <dbReference type="EMBL" id="MFC4753553.1"/>
    </source>
</evidence>
<comment type="caution">
    <text evidence="3">The sequence shown here is derived from an EMBL/GenBank/DDBJ whole genome shotgun (WGS) entry which is preliminary data.</text>
</comment>
<keyword evidence="1" id="KW-1133">Transmembrane helix</keyword>
<reference evidence="4" key="1">
    <citation type="journal article" date="2019" name="Int. J. Syst. Evol. Microbiol.">
        <title>The Global Catalogue of Microorganisms (GCM) 10K type strain sequencing project: providing services to taxonomists for standard genome sequencing and annotation.</title>
        <authorList>
            <consortium name="The Broad Institute Genomics Platform"/>
            <consortium name="The Broad Institute Genome Sequencing Center for Infectious Disease"/>
            <person name="Wu L."/>
            <person name="Ma J."/>
        </authorList>
    </citation>
    <scope>NUCLEOTIDE SEQUENCE [LARGE SCALE GENOMIC DNA]</scope>
    <source>
        <strain evidence="4">JCM 11882</strain>
    </source>
</reference>
<feature type="transmembrane region" description="Helical" evidence="1">
    <location>
        <begin position="97"/>
        <end position="115"/>
    </location>
</feature>
<dbReference type="Pfam" id="PF14018">
    <property type="entry name" value="DUF4234"/>
    <property type="match status" value="1"/>
</dbReference>
<proteinExistence type="predicted"/>
<keyword evidence="1" id="KW-0472">Membrane</keyword>
<accession>A0ABV9PPY8</accession>
<name>A0ABV9PPY8_9ACTN</name>
<evidence type="ECO:0000256" key="1">
    <source>
        <dbReference type="SAM" id="Phobius"/>
    </source>
</evidence>
<protein>
    <submittedName>
        <fullName evidence="3">DUF4234 domain-containing protein</fullName>
    </submittedName>
</protein>
<feature type="transmembrane region" description="Helical" evidence="1">
    <location>
        <begin position="135"/>
        <end position="153"/>
    </location>
</feature>
<dbReference type="RefSeq" id="WP_344989059.1">
    <property type="nucleotide sequence ID" value="NZ_BAABCD010000007.1"/>
</dbReference>
<gene>
    <name evidence="3" type="ORF">ACFO7U_02005</name>
</gene>
<evidence type="ECO:0000313" key="4">
    <source>
        <dbReference type="Proteomes" id="UP001595836"/>
    </source>
</evidence>
<feature type="transmembrane region" description="Helical" evidence="1">
    <location>
        <begin position="56"/>
        <end position="76"/>
    </location>
</feature>
<sequence length="177" mass="19807">MTDPVNNPDYSGQYAPGQSYQHPFPAAQPPALVPAHYGTAQPPAAMGLLFKERNPIMTWLVFPIITLGIYVYVWYYKIHKEMAEFDRRRQAPVAGPVLVLFFLGWTVIAPLVSFYNTGQRIQNAQRASGLQPTCSPILSCLLTFVFGLNILYMQSELNKIVDRYPGAPEGAQVPLYV</sequence>
<dbReference type="InterPro" id="IPR025328">
    <property type="entry name" value="DUF4234"/>
</dbReference>
<dbReference type="EMBL" id="JBHSHP010000007">
    <property type="protein sequence ID" value="MFC4753553.1"/>
    <property type="molecule type" value="Genomic_DNA"/>
</dbReference>
<evidence type="ECO:0000259" key="2">
    <source>
        <dbReference type="Pfam" id="PF14018"/>
    </source>
</evidence>
<organism evidence="3 4">
    <name type="scientific">Dietzia aurantiaca</name>
    <dbReference type="NCBI Taxonomy" id="983873"/>
    <lineage>
        <taxon>Bacteria</taxon>
        <taxon>Bacillati</taxon>
        <taxon>Actinomycetota</taxon>
        <taxon>Actinomycetes</taxon>
        <taxon>Mycobacteriales</taxon>
        <taxon>Dietziaceae</taxon>
        <taxon>Dietzia</taxon>
    </lineage>
</organism>